<keyword evidence="1 4" id="KW-0349">Heme</keyword>
<organism evidence="6 7">
    <name type="scientific">Marivirga sericea</name>
    <dbReference type="NCBI Taxonomy" id="1028"/>
    <lineage>
        <taxon>Bacteria</taxon>
        <taxon>Pseudomonadati</taxon>
        <taxon>Bacteroidota</taxon>
        <taxon>Cytophagia</taxon>
        <taxon>Cytophagales</taxon>
        <taxon>Marivirgaceae</taxon>
        <taxon>Marivirga</taxon>
    </lineage>
</organism>
<dbReference type="GO" id="GO:0046872">
    <property type="term" value="F:metal ion binding"/>
    <property type="evidence" value="ECO:0007669"/>
    <property type="project" value="UniProtKB-KW"/>
</dbReference>
<dbReference type="AlphaFoldDB" id="A0A1X7I4I6"/>
<gene>
    <name evidence="6" type="ORF">SAMN05661096_00186</name>
</gene>
<reference evidence="7" key="1">
    <citation type="submission" date="2017-04" db="EMBL/GenBank/DDBJ databases">
        <authorList>
            <person name="Varghese N."/>
            <person name="Submissions S."/>
        </authorList>
    </citation>
    <scope>NUCLEOTIDE SEQUENCE [LARGE SCALE GENOMIC DNA]</scope>
    <source>
        <strain evidence="7">DSM 4125</strain>
    </source>
</reference>
<dbReference type="PROSITE" id="PS51257">
    <property type="entry name" value="PROKAR_LIPOPROTEIN"/>
    <property type="match status" value="1"/>
</dbReference>
<dbReference type="GO" id="GO:0020037">
    <property type="term" value="F:heme binding"/>
    <property type="evidence" value="ECO:0007669"/>
    <property type="project" value="InterPro"/>
</dbReference>
<evidence type="ECO:0000256" key="3">
    <source>
        <dbReference type="ARBA" id="ARBA00023004"/>
    </source>
</evidence>
<keyword evidence="3 4" id="KW-0408">Iron</keyword>
<accession>A0A1X7I4I6</accession>
<feature type="domain" description="Cytochrome c" evidence="5">
    <location>
        <begin position="28"/>
        <end position="140"/>
    </location>
</feature>
<dbReference type="Pfam" id="PF00034">
    <property type="entry name" value="Cytochrom_C"/>
    <property type="match status" value="1"/>
</dbReference>
<dbReference type="RefSeq" id="WP_085515209.1">
    <property type="nucleotide sequence ID" value="NZ_FXAW01000001.1"/>
</dbReference>
<keyword evidence="7" id="KW-1185">Reference proteome</keyword>
<dbReference type="Gene3D" id="1.10.760.10">
    <property type="entry name" value="Cytochrome c-like domain"/>
    <property type="match status" value="1"/>
</dbReference>
<evidence type="ECO:0000256" key="4">
    <source>
        <dbReference type="PROSITE-ProRule" id="PRU00433"/>
    </source>
</evidence>
<dbReference type="PROSITE" id="PS51007">
    <property type="entry name" value="CYTC"/>
    <property type="match status" value="1"/>
</dbReference>
<name>A0A1X7I4I6_9BACT</name>
<dbReference type="OrthoDB" id="1494333at2"/>
<dbReference type="SUPFAM" id="SSF46626">
    <property type="entry name" value="Cytochrome c"/>
    <property type="match status" value="1"/>
</dbReference>
<evidence type="ECO:0000313" key="7">
    <source>
        <dbReference type="Proteomes" id="UP000193804"/>
    </source>
</evidence>
<dbReference type="EMBL" id="FXAW01000001">
    <property type="protein sequence ID" value="SMG09111.1"/>
    <property type="molecule type" value="Genomic_DNA"/>
</dbReference>
<keyword evidence="2 4" id="KW-0479">Metal-binding</keyword>
<evidence type="ECO:0000256" key="2">
    <source>
        <dbReference type="ARBA" id="ARBA00022723"/>
    </source>
</evidence>
<dbReference type="STRING" id="1028.SAMN05661096_00186"/>
<proteinExistence type="predicted"/>
<evidence type="ECO:0000256" key="1">
    <source>
        <dbReference type="ARBA" id="ARBA00022617"/>
    </source>
</evidence>
<dbReference type="Proteomes" id="UP000193804">
    <property type="component" value="Unassembled WGS sequence"/>
</dbReference>
<evidence type="ECO:0000313" key="6">
    <source>
        <dbReference type="EMBL" id="SMG09111.1"/>
    </source>
</evidence>
<sequence length="159" mass="17651">MKKEVVYLGIILATSLFSLGCQDTRKKDASKSSNETFMPSSITSDSAANLLAVNCYVCHGRNSSSHEDLLAPPLAGIKKRYMNATGNREVFIERMTTFAFNPTKDAAMMKGPIKRFGLMPKTALKQSQIEAIVTYIYNNEIPAPSWFGAHEKQMHKGQQ</sequence>
<evidence type="ECO:0000259" key="5">
    <source>
        <dbReference type="PROSITE" id="PS51007"/>
    </source>
</evidence>
<dbReference type="GO" id="GO:0009055">
    <property type="term" value="F:electron transfer activity"/>
    <property type="evidence" value="ECO:0007669"/>
    <property type="project" value="InterPro"/>
</dbReference>
<dbReference type="InterPro" id="IPR009056">
    <property type="entry name" value="Cyt_c-like_dom"/>
</dbReference>
<dbReference type="InterPro" id="IPR036909">
    <property type="entry name" value="Cyt_c-like_dom_sf"/>
</dbReference>
<protein>
    <submittedName>
        <fullName evidence="6">Cytochrome c</fullName>
    </submittedName>
</protein>